<evidence type="ECO:0000259" key="5">
    <source>
        <dbReference type="PROSITE" id="PS50893"/>
    </source>
</evidence>
<dbReference type="Pfam" id="PF00005">
    <property type="entry name" value="ABC_tran"/>
    <property type="match status" value="1"/>
</dbReference>
<dbReference type="Gene3D" id="3.40.50.300">
    <property type="entry name" value="P-loop containing nucleotide triphosphate hydrolases"/>
    <property type="match status" value="1"/>
</dbReference>
<sequence>MNLTPKSLRAALGAAPGAHAPADLATAGVAPRGASSGPRPLPSGVPILTVKDVSKRYDADPDSPLVLDNVNMTVDRREIVALLGRSGSGKSTLLRIIAGLLSSTSGQVSVAGKPVSGPANDVAMVFQSFALFPWLTVLENVQVGLEARGVPPAEMRKRALAAIDLIGLDGFENAYPRELSGGMRQRVGFARALVLDPGILLLDEPFSALDVLTAETVRTDFLDLWGDGHLAIGAVLLVTHNIEEAVQMCDRILVMSSNPGRVAAEIEVTLPHPRVRTDPAFRQLVDHIYGLMTRRRKAAPGIAETLAAGLSLQLPHVSTNVLAGLMEMVDAEPHNGVADLPVISSALQMSTDDLLKVAETLQMLGFAEVVEGDIRLLPPARQFAQAELDVRKRLFADHLLQRIPLASHIRRVLQERPNHRAPRPRFETELEDHMSETAADETLKAMISWARYAEVFAYDGDTAQFHLDAEEEA</sequence>
<dbReference type="EMBL" id="VITO01000010">
    <property type="protein sequence ID" value="TWB25294.1"/>
    <property type="molecule type" value="Genomic_DNA"/>
</dbReference>
<dbReference type="InterPro" id="IPR018632">
    <property type="entry name" value="AAA-associated_dom_C"/>
</dbReference>
<keyword evidence="3" id="KW-0547">Nucleotide-binding</keyword>
<organism evidence="6 7">
    <name type="scientific">Nitrospirillum amazonense</name>
    <dbReference type="NCBI Taxonomy" id="28077"/>
    <lineage>
        <taxon>Bacteria</taxon>
        <taxon>Pseudomonadati</taxon>
        <taxon>Pseudomonadota</taxon>
        <taxon>Alphaproteobacteria</taxon>
        <taxon>Rhodospirillales</taxon>
        <taxon>Azospirillaceae</taxon>
        <taxon>Nitrospirillum</taxon>
    </lineage>
</organism>
<gene>
    <name evidence="6" type="ORF">FBZ88_11050</name>
</gene>
<dbReference type="InterPro" id="IPR027417">
    <property type="entry name" value="P-loop_NTPase"/>
</dbReference>
<dbReference type="RefSeq" id="WP_246138689.1">
    <property type="nucleotide sequence ID" value="NZ_JAYNFR010000024.1"/>
</dbReference>
<evidence type="ECO:0000313" key="6">
    <source>
        <dbReference type="EMBL" id="TWB25294.1"/>
    </source>
</evidence>
<proteinExistence type="inferred from homology"/>
<dbReference type="SMART" id="SM00382">
    <property type="entry name" value="AAA"/>
    <property type="match status" value="1"/>
</dbReference>
<dbReference type="PANTHER" id="PTHR42788:SF13">
    <property type="entry name" value="ALIPHATIC SULFONATES IMPORT ATP-BINDING PROTEIN SSUB"/>
    <property type="match status" value="1"/>
</dbReference>
<dbReference type="InterPro" id="IPR003439">
    <property type="entry name" value="ABC_transporter-like_ATP-bd"/>
</dbReference>
<protein>
    <submittedName>
        <fullName evidence="6">NitT/TauT family transport system ATP-binding protein</fullName>
    </submittedName>
</protein>
<evidence type="ECO:0000256" key="1">
    <source>
        <dbReference type="ARBA" id="ARBA00005417"/>
    </source>
</evidence>
<dbReference type="GO" id="GO:0016887">
    <property type="term" value="F:ATP hydrolysis activity"/>
    <property type="evidence" value="ECO:0007669"/>
    <property type="project" value="InterPro"/>
</dbReference>
<dbReference type="SUPFAM" id="SSF52540">
    <property type="entry name" value="P-loop containing nucleoside triphosphate hydrolases"/>
    <property type="match status" value="1"/>
</dbReference>
<dbReference type="InterPro" id="IPR017871">
    <property type="entry name" value="ABC_transporter-like_CS"/>
</dbReference>
<comment type="caution">
    <text evidence="6">The sequence shown here is derived from an EMBL/GenBank/DDBJ whole genome shotgun (WGS) entry which is preliminary data.</text>
</comment>
<dbReference type="AlphaFoldDB" id="A0A560FUJ6"/>
<keyword evidence="7" id="KW-1185">Reference proteome</keyword>
<dbReference type="InterPro" id="IPR003593">
    <property type="entry name" value="AAA+_ATPase"/>
</dbReference>
<evidence type="ECO:0000256" key="3">
    <source>
        <dbReference type="ARBA" id="ARBA00022741"/>
    </source>
</evidence>
<dbReference type="CDD" id="cd03293">
    <property type="entry name" value="ABC_NrtD_SsuB_transporters"/>
    <property type="match status" value="1"/>
</dbReference>
<comment type="similarity">
    <text evidence="1">Belongs to the ABC transporter superfamily.</text>
</comment>
<dbReference type="Pfam" id="PF09821">
    <property type="entry name" value="AAA_assoc_C"/>
    <property type="match status" value="1"/>
</dbReference>
<evidence type="ECO:0000256" key="2">
    <source>
        <dbReference type="ARBA" id="ARBA00022448"/>
    </source>
</evidence>
<name>A0A560FUJ6_9PROT</name>
<dbReference type="PANTHER" id="PTHR42788">
    <property type="entry name" value="TAURINE IMPORT ATP-BINDING PROTEIN-RELATED"/>
    <property type="match status" value="1"/>
</dbReference>
<dbReference type="GO" id="GO:0005524">
    <property type="term" value="F:ATP binding"/>
    <property type="evidence" value="ECO:0007669"/>
    <property type="project" value="UniProtKB-KW"/>
</dbReference>
<reference evidence="6 7" key="1">
    <citation type="submission" date="2019-06" db="EMBL/GenBank/DDBJ databases">
        <title>Genomic Encyclopedia of Type Strains, Phase IV (KMG-V): Genome sequencing to study the core and pangenomes of soil and plant-associated prokaryotes.</title>
        <authorList>
            <person name="Whitman W."/>
        </authorList>
    </citation>
    <scope>NUCLEOTIDE SEQUENCE [LARGE SCALE GENOMIC DNA]</scope>
    <source>
        <strain evidence="6 7">BR 11865</strain>
    </source>
</reference>
<dbReference type="PROSITE" id="PS00211">
    <property type="entry name" value="ABC_TRANSPORTER_1"/>
    <property type="match status" value="1"/>
</dbReference>
<feature type="domain" description="ABC transporter" evidence="5">
    <location>
        <begin position="48"/>
        <end position="282"/>
    </location>
</feature>
<evidence type="ECO:0000313" key="7">
    <source>
        <dbReference type="Proteomes" id="UP000316545"/>
    </source>
</evidence>
<evidence type="ECO:0000256" key="4">
    <source>
        <dbReference type="ARBA" id="ARBA00022840"/>
    </source>
</evidence>
<dbReference type="InterPro" id="IPR050166">
    <property type="entry name" value="ABC_transporter_ATP-bind"/>
</dbReference>
<dbReference type="PROSITE" id="PS50893">
    <property type="entry name" value="ABC_TRANSPORTER_2"/>
    <property type="match status" value="1"/>
</dbReference>
<keyword evidence="4 6" id="KW-0067">ATP-binding</keyword>
<keyword evidence="2" id="KW-0813">Transport</keyword>
<dbReference type="Proteomes" id="UP000316545">
    <property type="component" value="Unassembled WGS sequence"/>
</dbReference>
<accession>A0A560FUJ6</accession>